<proteinExistence type="predicted"/>
<dbReference type="VEuPathDB" id="FungiDB:GGTG_11035"/>
<keyword evidence="1" id="KW-1133">Transmembrane helix</keyword>
<organism evidence="2">
    <name type="scientific">Gaeumannomyces tritici (strain R3-111a-1)</name>
    <name type="common">Wheat and barley take-all root rot fungus</name>
    <name type="synonym">Gaeumannomyces graminis var. tritici</name>
    <dbReference type="NCBI Taxonomy" id="644352"/>
    <lineage>
        <taxon>Eukaryota</taxon>
        <taxon>Fungi</taxon>
        <taxon>Dikarya</taxon>
        <taxon>Ascomycota</taxon>
        <taxon>Pezizomycotina</taxon>
        <taxon>Sordariomycetes</taxon>
        <taxon>Sordariomycetidae</taxon>
        <taxon>Magnaporthales</taxon>
        <taxon>Magnaporthaceae</taxon>
        <taxon>Gaeumannomyces</taxon>
    </lineage>
</organism>
<evidence type="ECO:0000313" key="3">
    <source>
        <dbReference type="EnsemblFungi" id="EJT71781"/>
    </source>
</evidence>
<dbReference type="AlphaFoldDB" id="J3PC11"/>
<dbReference type="HOGENOM" id="CLU_2372931_0_0_1"/>
<keyword evidence="1" id="KW-0472">Membrane</keyword>
<dbReference type="GeneID" id="20351493"/>
<dbReference type="EMBL" id="GL385400">
    <property type="protein sequence ID" value="EJT71781.1"/>
    <property type="molecule type" value="Genomic_DNA"/>
</dbReference>
<dbReference type="RefSeq" id="XP_009227178.1">
    <property type="nucleotide sequence ID" value="XM_009228914.1"/>
</dbReference>
<sequence length="95" mass="10365">MSWAVPHCHSAWLALFFIGWLVGWLVGYLYLLSVVRFSMHDKESPPTLSGKSPVTCLPALPDRASPSAPNGWLGFVHLATVVVGVKRGHDIPDSL</sequence>
<accession>J3PC11</accession>
<gene>
    <name evidence="3" type="primary">20351493</name>
    <name evidence="2" type="ORF">GGTG_11035</name>
</gene>
<feature type="transmembrane region" description="Helical" evidence="1">
    <location>
        <begin position="12"/>
        <end position="32"/>
    </location>
</feature>
<keyword evidence="1" id="KW-0812">Transmembrane</keyword>
<reference evidence="3" key="5">
    <citation type="submission" date="2018-04" db="UniProtKB">
        <authorList>
            <consortium name="EnsemblFungi"/>
        </authorList>
    </citation>
    <scope>IDENTIFICATION</scope>
    <source>
        <strain evidence="3">R3-111a-1</strain>
    </source>
</reference>
<evidence type="ECO:0000256" key="1">
    <source>
        <dbReference type="SAM" id="Phobius"/>
    </source>
</evidence>
<reference evidence="2" key="2">
    <citation type="submission" date="2010-07" db="EMBL/GenBank/DDBJ databases">
        <authorList>
            <consortium name="The Broad Institute Genome Sequencing Platform"/>
            <consortium name="Broad Institute Genome Sequencing Center for Infectious Disease"/>
            <person name="Ma L.-J."/>
            <person name="Dead R."/>
            <person name="Young S."/>
            <person name="Zeng Q."/>
            <person name="Koehrsen M."/>
            <person name="Alvarado L."/>
            <person name="Berlin A."/>
            <person name="Chapman S.B."/>
            <person name="Chen Z."/>
            <person name="Freedman E."/>
            <person name="Gellesch M."/>
            <person name="Goldberg J."/>
            <person name="Griggs A."/>
            <person name="Gujja S."/>
            <person name="Heilman E.R."/>
            <person name="Heiman D."/>
            <person name="Hepburn T."/>
            <person name="Howarth C."/>
            <person name="Jen D."/>
            <person name="Larson L."/>
            <person name="Mehta T."/>
            <person name="Neiman D."/>
            <person name="Pearson M."/>
            <person name="Roberts A."/>
            <person name="Saif S."/>
            <person name="Shea T."/>
            <person name="Shenoy N."/>
            <person name="Sisk P."/>
            <person name="Stolte C."/>
            <person name="Sykes S."/>
            <person name="Walk T."/>
            <person name="White J."/>
            <person name="Yandava C."/>
            <person name="Haas B."/>
            <person name="Nusbaum C."/>
            <person name="Birren B."/>
        </authorList>
    </citation>
    <scope>NUCLEOTIDE SEQUENCE</scope>
    <source>
        <strain evidence="2">R3-111a-1</strain>
    </source>
</reference>
<dbReference type="EnsemblFungi" id="EJT71781">
    <property type="protein sequence ID" value="EJT71781"/>
    <property type="gene ID" value="GGTG_11035"/>
</dbReference>
<protein>
    <submittedName>
        <fullName evidence="2 3">Uncharacterized protein</fullName>
    </submittedName>
</protein>
<evidence type="ECO:0000313" key="4">
    <source>
        <dbReference type="Proteomes" id="UP000006039"/>
    </source>
</evidence>
<keyword evidence="4" id="KW-1185">Reference proteome</keyword>
<dbReference type="Proteomes" id="UP000006039">
    <property type="component" value="Unassembled WGS sequence"/>
</dbReference>
<reference evidence="3" key="4">
    <citation type="journal article" date="2015" name="G3 (Bethesda)">
        <title>Genome sequences of three phytopathogenic species of the Magnaporthaceae family of fungi.</title>
        <authorList>
            <person name="Okagaki L.H."/>
            <person name="Nunes C.C."/>
            <person name="Sailsbery J."/>
            <person name="Clay B."/>
            <person name="Brown D."/>
            <person name="John T."/>
            <person name="Oh Y."/>
            <person name="Young N."/>
            <person name="Fitzgerald M."/>
            <person name="Haas B.J."/>
            <person name="Zeng Q."/>
            <person name="Young S."/>
            <person name="Adiconis X."/>
            <person name="Fan L."/>
            <person name="Levin J.Z."/>
            <person name="Mitchell T.K."/>
            <person name="Okubara P.A."/>
            <person name="Farman M.L."/>
            <person name="Kohn L.M."/>
            <person name="Birren B."/>
            <person name="Ma L.-J."/>
            <person name="Dean R.A."/>
        </authorList>
    </citation>
    <scope>NUCLEOTIDE SEQUENCE</scope>
    <source>
        <strain evidence="3">R3-111a-1</strain>
    </source>
</reference>
<reference evidence="2" key="3">
    <citation type="submission" date="2010-09" db="EMBL/GenBank/DDBJ databases">
        <title>Annotation of Gaeumannomyces graminis var. tritici R3-111a-1.</title>
        <authorList>
            <consortium name="The Broad Institute Genome Sequencing Platform"/>
            <person name="Ma L.-J."/>
            <person name="Dead R."/>
            <person name="Young S.K."/>
            <person name="Zeng Q."/>
            <person name="Gargeya S."/>
            <person name="Fitzgerald M."/>
            <person name="Haas B."/>
            <person name="Abouelleil A."/>
            <person name="Alvarado L."/>
            <person name="Arachchi H.M."/>
            <person name="Berlin A."/>
            <person name="Brown A."/>
            <person name="Chapman S.B."/>
            <person name="Chen Z."/>
            <person name="Dunbar C."/>
            <person name="Freedman E."/>
            <person name="Gearin G."/>
            <person name="Gellesch M."/>
            <person name="Goldberg J."/>
            <person name="Griggs A."/>
            <person name="Gujja S."/>
            <person name="Heiman D."/>
            <person name="Howarth C."/>
            <person name="Larson L."/>
            <person name="Lui A."/>
            <person name="MacDonald P.J.P."/>
            <person name="Mehta T."/>
            <person name="Montmayeur A."/>
            <person name="Murphy C."/>
            <person name="Neiman D."/>
            <person name="Pearson M."/>
            <person name="Priest M."/>
            <person name="Roberts A."/>
            <person name="Saif S."/>
            <person name="Shea T."/>
            <person name="Shenoy N."/>
            <person name="Sisk P."/>
            <person name="Stolte C."/>
            <person name="Sykes S."/>
            <person name="Yandava C."/>
            <person name="Wortman J."/>
            <person name="Nusbaum C."/>
            <person name="Birren B."/>
        </authorList>
    </citation>
    <scope>NUCLEOTIDE SEQUENCE</scope>
    <source>
        <strain evidence="2">R3-111a-1</strain>
    </source>
</reference>
<evidence type="ECO:0000313" key="2">
    <source>
        <dbReference type="EMBL" id="EJT71781.1"/>
    </source>
</evidence>
<name>J3PC11_GAET3</name>
<reference evidence="4" key="1">
    <citation type="submission" date="2010-07" db="EMBL/GenBank/DDBJ databases">
        <title>The genome sequence of Gaeumannomyces graminis var. tritici strain R3-111a-1.</title>
        <authorList>
            <consortium name="The Broad Institute Genome Sequencing Platform"/>
            <person name="Ma L.-J."/>
            <person name="Dead R."/>
            <person name="Young S."/>
            <person name="Zeng Q."/>
            <person name="Koehrsen M."/>
            <person name="Alvarado L."/>
            <person name="Berlin A."/>
            <person name="Chapman S.B."/>
            <person name="Chen Z."/>
            <person name="Freedman E."/>
            <person name="Gellesch M."/>
            <person name="Goldberg J."/>
            <person name="Griggs A."/>
            <person name="Gujja S."/>
            <person name="Heilman E.R."/>
            <person name="Heiman D."/>
            <person name="Hepburn T."/>
            <person name="Howarth C."/>
            <person name="Jen D."/>
            <person name="Larson L."/>
            <person name="Mehta T."/>
            <person name="Neiman D."/>
            <person name="Pearson M."/>
            <person name="Roberts A."/>
            <person name="Saif S."/>
            <person name="Shea T."/>
            <person name="Shenoy N."/>
            <person name="Sisk P."/>
            <person name="Stolte C."/>
            <person name="Sykes S."/>
            <person name="Walk T."/>
            <person name="White J."/>
            <person name="Yandava C."/>
            <person name="Haas B."/>
            <person name="Nusbaum C."/>
            <person name="Birren B."/>
        </authorList>
    </citation>
    <scope>NUCLEOTIDE SEQUENCE [LARGE SCALE GENOMIC DNA]</scope>
    <source>
        <strain evidence="4">R3-111a-1</strain>
    </source>
</reference>